<feature type="region of interest" description="Disordered" evidence="1">
    <location>
        <begin position="43"/>
        <end position="68"/>
    </location>
</feature>
<name>A0A8T0GN75_CERPU</name>
<sequence>MIWEDSVSRGRHKSASRGRTRVCDVPPPPSHAIAIAIAALSSPSLRPSSSPLRPSTVSASRSRFQRPLSRPLPWPVAFSLLLKARFKRGAPLSRRGSTSRRDGFDDSRTADKWRP</sequence>
<evidence type="ECO:0000313" key="2">
    <source>
        <dbReference type="EMBL" id="KAG0561006.1"/>
    </source>
</evidence>
<feature type="compositionally biased region" description="Low complexity" evidence="1">
    <location>
        <begin position="43"/>
        <end position="55"/>
    </location>
</feature>
<organism evidence="2 3">
    <name type="scientific">Ceratodon purpureus</name>
    <name type="common">Fire moss</name>
    <name type="synonym">Dicranum purpureum</name>
    <dbReference type="NCBI Taxonomy" id="3225"/>
    <lineage>
        <taxon>Eukaryota</taxon>
        <taxon>Viridiplantae</taxon>
        <taxon>Streptophyta</taxon>
        <taxon>Embryophyta</taxon>
        <taxon>Bryophyta</taxon>
        <taxon>Bryophytina</taxon>
        <taxon>Bryopsida</taxon>
        <taxon>Dicranidae</taxon>
        <taxon>Pseudoditrichales</taxon>
        <taxon>Ditrichaceae</taxon>
        <taxon>Ceratodon</taxon>
    </lineage>
</organism>
<feature type="region of interest" description="Disordered" evidence="1">
    <location>
        <begin position="1"/>
        <end position="27"/>
    </location>
</feature>
<proteinExistence type="predicted"/>
<gene>
    <name evidence="2" type="ORF">KC19_9G029900</name>
</gene>
<evidence type="ECO:0000256" key="1">
    <source>
        <dbReference type="SAM" id="MobiDB-lite"/>
    </source>
</evidence>
<reference evidence="2" key="1">
    <citation type="submission" date="2020-06" db="EMBL/GenBank/DDBJ databases">
        <title>WGS assembly of Ceratodon purpureus strain R40.</title>
        <authorList>
            <person name="Carey S.B."/>
            <person name="Jenkins J."/>
            <person name="Shu S."/>
            <person name="Lovell J.T."/>
            <person name="Sreedasyam A."/>
            <person name="Maumus F."/>
            <person name="Tiley G.P."/>
            <person name="Fernandez-Pozo N."/>
            <person name="Barry K."/>
            <person name="Chen C."/>
            <person name="Wang M."/>
            <person name="Lipzen A."/>
            <person name="Daum C."/>
            <person name="Saski C.A."/>
            <person name="Payton A.C."/>
            <person name="Mcbreen J.C."/>
            <person name="Conrad R.E."/>
            <person name="Kollar L.M."/>
            <person name="Olsson S."/>
            <person name="Huttunen S."/>
            <person name="Landis J.B."/>
            <person name="Wickett N.J."/>
            <person name="Johnson M.G."/>
            <person name="Rensing S.A."/>
            <person name="Grimwood J."/>
            <person name="Schmutz J."/>
            <person name="Mcdaniel S.F."/>
        </authorList>
    </citation>
    <scope>NUCLEOTIDE SEQUENCE</scope>
    <source>
        <strain evidence="2">R40</strain>
    </source>
</reference>
<dbReference type="EMBL" id="CM026430">
    <property type="protein sequence ID" value="KAG0561006.1"/>
    <property type="molecule type" value="Genomic_DNA"/>
</dbReference>
<accession>A0A8T0GN75</accession>
<dbReference type="Proteomes" id="UP000822688">
    <property type="component" value="Chromosome 9"/>
</dbReference>
<feature type="compositionally biased region" description="Basic and acidic residues" evidence="1">
    <location>
        <begin position="99"/>
        <end position="115"/>
    </location>
</feature>
<evidence type="ECO:0000313" key="3">
    <source>
        <dbReference type="Proteomes" id="UP000822688"/>
    </source>
</evidence>
<keyword evidence="3" id="KW-1185">Reference proteome</keyword>
<feature type="region of interest" description="Disordered" evidence="1">
    <location>
        <begin position="90"/>
        <end position="115"/>
    </location>
</feature>
<comment type="caution">
    <text evidence="2">The sequence shown here is derived from an EMBL/GenBank/DDBJ whole genome shotgun (WGS) entry which is preliminary data.</text>
</comment>
<feature type="compositionally biased region" description="Basic residues" evidence="1">
    <location>
        <begin position="9"/>
        <end position="20"/>
    </location>
</feature>
<protein>
    <submittedName>
        <fullName evidence="2">Uncharacterized protein</fullName>
    </submittedName>
</protein>
<dbReference type="AlphaFoldDB" id="A0A8T0GN75"/>